<comment type="caution">
    <text evidence="13">The sequence shown here is derived from an EMBL/GenBank/DDBJ whole genome shotgun (WGS) entry which is preliminary data.</text>
</comment>
<protein>
    <submittedName>
        <fullName evidence="13">TonB-dependent receptor</fullName>
    </submittedName>
</protein>
<evidence type="ECO:0000256" key="9">
    <source>
        <dbReference type="ARBA" id="ARBA00023237"/>
    </source>
</evidence>
<sequence length="983" mass="108013">MKKTKYDLKIILLITFSLINLAAFSQGNNLIQISGTIIDQTTKEPLAGSTVTIKGTVAGTSTNDKGVFVLKTRAQYPFTLVISSIGYQRQEFEVKSPESKLNFELVTQTQLGKEVVVTASRVEENILRSPVAIEKLDIRAIRESPAPSFYDALENVKGVQMTTSSLTFKVPNTRGFNIPNNFRFMQLVDGVDMQAATLGVPLGNAIGPTELDIASVEITPGAASALYGMNAINGMANLLTKSPFLYQGLSFYQKTGVNHVDGKDHDPGVLTETAFRYAKAFNNKWAFKINGSYMQGIDWISDTRLDQNPNNLKSANPAYPALDGPNNIVFDGWNKYGDDALAGSNTVSLTGLTIDGKANQTLTVGRTGYWERDIVNPKVDNLKFDAALHYRVSDHAELSYSYRIGKMDGVFQRGNKVQLDNVIVQNHKLELKGDNFLVRTYLSLENTGDSFNVKPMADNMDLYSGGSGSAWSTKYKNALNAYATENGGALTSANLAAATQYARQIADASRVVPGTQAFNDLKNTIRNINNWDIKSSTIPDAPETGGAALIQKSRMFNAEAQWDLSKKVKIFDLLIGGDARVYDVIPDGNNFVDFSRPIDQRNKPLADGSFGDDVTYKKFGAFAQATKTLFDEKLKLFGSLRFDYNPEFDPKFTPRLAAVFSPVENHNFRVTFQQGYRFPALFEALSYVNNGRVKRVGSLPYINEGLGYLDNSYTQSSVVNFNAAVKAAGNTDAAALANKGLLQVANLPDARPEKINSFEAGYKAIVLNNKLVIDLDAYSNRYSGFLGQVQVFVPKGETVGSDAAVIAMVDRNRDATVASGGNAASNGQDRYRVYTNAKNDYNNYGSALGVTYNFYKKFTVAGNVSFNKMKENESSDIFVTGFNTPEWSTNLSFGNREIVKNLGFSVVYKWQESFLWESPLVTGSVPAIHTFDAQATFRLPKYKAFIKAGGTNLLNRRYIQYAGGPTLGGLYYVAITFDGLLNR</sequence>
<dbReference type="GO" id="GO:0044718">
    <property type="term" value="P:siderophore transmembrane transport"/>
    <property type="evidence" value="ECO:0007669"/>
    <property type="project" value="TreeGrafter"/>
</dbReference>
<evidence type="ECO:0000256" key="8">
    <source>
        <dbReference type="ARBA" id="ARBA00023170"/>
    </source>
</evidence>
<accession>A0A7K1Y811</accession>
<dbReference type="GO" id="GO:0015344">
    <property type="term" value="F:siderophore uptake transmembrane transporter activity"/>
    <property type="evidence" value="ECO:0007669"/>
    <property type="project" value="TreeGrafter"/>
</dbReference>
<proteinExistence type="inferred from homology"/>
<organism evidence="13 14">
    <name type="scientific">Hufsiella arboris</name>
    <dbReference type="NCBI Taxonomy" id="2695275"/>
    <lineage>
        <taxon>Bacteria</taxon>
        <taxon>Pseudomonadati</taxon>
        <taxon>Bacteroidota</taxon>
        <taxon>Sphingobacteriia</taxon>
        <taxon>Sphingobacteriales</taxon>
        <taxon>Sphingobacteriaceae</taxon>
        <taxon>Hufsiella</taxon>
    </lineage>
</organism>
<dbReference type="InterPro" id="IPR012910">
    <property type="entry name" value="Plug_dom"/>
</dbReference>
<dbReference type="InterPro" id="IPR008969">
    <property type="entry name" value="CarboxyPept-like_regulatory"/>
</dbReference>
<comment type="subcellular location">
    <subcellularLocation>
        <location evidence="1">Cell outer membrane</location>
        <topology evidence="1">Multi-pass membrane protein</topology>
    </subcellularLocation>
</comment>
<dbReference type="Gene3D" id="2.170.130.10">
    <property type="entry name" value="TonB-dependent receptor, plug domain"/>
    <property type="match status" value="1"/>
</dbReference>
<keyword evidence="3" id="KW-1134">Transmembrane beta strand</keyword>
<comment type="similarity">
    <text evidence="10">Belongs to the TonB-dependent receptor family.</text>
</comment>
<evidence type="ECO:0000256" key="2">
    <source>
        <dbReference type="ARBA" id="ARBA00022448"/>
    </source>
</evidence>
<keyword evidence="8 13" id="KW-0675">Receptor</keyword>
<name>A0A7K1Y811_9SPHI</name>
<evidence type="ECO:0000256" key="5">
    <source>
        <dbReference type="ARBA" id="ARBA00022729"/>
    </source>
</evidence>
<dbReference type="SUPFAM" id="SSF49464">
    <property type="entry name" value="Carboxypeptidase regulatory domain-like"/>
    <property type="match status" value="1"/>
</dbReference>
<dbReference type="RefSeq" id="WP_160843420.1">
    <property type="nucleotide sequence ID" value="NZ_WVHT01000002.1"/>
</dbReference>
<evidence type="ECO:0000259" key="11">
    <source>
        <dbReference type="Pfam" id="PF00593"/>
    </source>
</evidence>
<keyword evidence="7 10" id="KW-0472">Membrane</keyword>
<evidence type="ECO:0000256" key="6">
    <source>
        <dbReference type="ARBA" id="ARBA00023077"/>
    </source>
</evidence>
<keyword evidence="6 10" id="KW-0798">TonB box</keyword>
<gene>
    <name evidence="13" type="ORF">GS399_04590</name>
</gene>
<dbReference type="Pfam" id="PF13715">
    <property type="entry name" value="CarbopepD_reg_2"/>
    <property type="match status" value="1"/>
</dbReference>
<evidence type="ECO:0000313" key="14">
    <source>
        <dbReference type="Proteomes" id="UP000466586"/>
    </source>
</evidence>
<dbReference type="InterPro" id="IPR036942">
    <property type="entry name" value="Beta-barrel_TonB_sf"/>
</dbReference>
<dbReference type="GO" id="GO:0009279">
    <property type="term" value="C:cell outer membrane"/>
    <property type="evidence" value="ECO:0007669"/>
    <property type="project" value="UniProtKB-SubCell"/>
</dbReference>
<feature type="domain" description="TonB-dependent receptor-like beta-barrel" evidence="11">
    <location>
        <begin position="471"/>
        <end position="953"/>
    </location>
</feature>
<keyword evidence="9" id="KW-0998">Cell outer membrane</keyword>
<dbReference type="InterPro" id="IPR000531">
    <property type="entry name" value="Beta-barrel_TonB"/>
</dbReference>
<dbReference type="AlphaFoldDB" id="A0A7K1Y811"/>
<keyword evidence="4" id="KW-0812">Transmembrane</keyword>
<dbReference type="Proteomes" id="UP000466586">
    <property type="component" value="Unassembled WGS sequence"/>
</dbReference>
<dbReference type="InterPro" id="IPR039426">
    <property type="entry name" value="TonB-dep_rcpt-like"/>
</dbReference>
<evidence type="ECO:0000313" key="13">
    <source>
        <dbReference type="EMBL" id="MXV50239.1"/>
    </source>
</evidence>
<evidence type="ECO:0000259" key="12">
    <source>
        <dbReference type="Pfam" id="PF07715"/>
    </source>
</evidence>
<evidence type="ECO:0000256" key="7">
    <source>
        <dbReference type="ARBA" id="ARBA00023136"/>
    </source>
</evidence>
<dbReference type="Gene3D" id="2.60.40.1120">
    <property type="entry name" value="Carboxypeptidase-like, regulatory domain"/>
    <property type="match status" value="1"/>
</dbReference>
<keyword evidence="14" id="KW-1185">Reference proteome</keyword>
<dbReference type="Pfam" id="PF07715">
    <property type="entry name" value="Plug"/>
    <property type="match status" value="1"/>
</dbReference>
<dbReference type="EMBL" id="WVHT01000002">
    <property type="protein sequence ID" value="MXV50239.1"/>
    <property type="molecule type" value="Genomic_DNA"/>
</dbReference>
<evidence type="ECO:0000256" key="1">
    <source>
        <dbReference type="ARBA" id="ARBA00004571"/>
    </source>
</evidence>
<dbReference type="Gene3D" id="2.40.170.20">
    <property type="entry name" value="TonB-dependent receptor, beta-barrel domain"/>
    <property type="match status" value="1"/>
</dbReference>
<dbReference type="PANTHER" id="PTHR30069">
    <property type="entry name" value="TONB-DEPENDENT OUTER MEMBRANE RECEPTOR"/>
    <property type="match status" value="1"/>
</dbReference>
<dbReference type="PANTHER" id="PTHR30069:SF29">
    <property type="entry name" value="HEMOGLOBIN AND HEMOGLOBIN-HAPTOGLOBIN-BINDING PROTEIN 1-RELATED"/>
    <property type="match status" value="1"/>
</dbReference>
<keyword evidence="2" id="KW-0813">Transport</keyword>
<reference evidence="13 14" key="1">
    <citation type="submission" date="2019-11" db="EMBL/GenBank/DDBJ databases">
        <title>Pedobacter sp. HMF7647 Genome sequencing and assembly.</title>
        <authorList>
            <person name="Kang H."/>
            <person name="Kim H."/>
            <person name="Joh K."/>
        </authorList>
    </citation>
    <scope>NUCLEOTIDE SEQUENCE [LARGE SCALE GENOMIC DNA]</scope>
    <source>
        <strain evidence="13 14">HMF7647</strain>
    </source>
</reference>
<dbReference type="SUPFAM" id="SSF56935">
    <property type="entry name" value="Porins"/>
    <property type="match status" value="1"/>
</dbReference>
<evidence type="ECO:0000256" key="4">
    <source>
        <dbReference type="ARBA" id="ARBA00022692"/>
    </source>
</evidence>
<dbReference type="InterPro" id="IPR037066">
    <property type="entry name" value="Plug_dom_sf"/>
</dbReference>
<dbReference type="Pfam" id="PF00593">
    <property type="entry name" value="TonB_dep_Rec_b-barrel"/>
    <property type="match status" value="1"/>
</dbReference>
<evidence type="ECO:0000256" key="3">
    <source>
        <dbReference type="ARBA" id="ARBA00022452"/>
    </source>
</evidence>
<feature type="domain" description="TonB-dependent receptor plug" evidence="12">
    <location>
        <begin position="128"/>
        <end position="234"/>
    </location>
</feature>
<keyword evidence="5" id="KW-0732">Signal</keyword>
<evidence type="ECO:0000256" key="10">
    <source>
        <dbReference type="RuleBase" id="RU003357"/>
    </source>
</evidence>